<dbReference type="EMBL" id="CDMC01000002">
    <property type="protein sequence ID" value="CEN60720.1"/>
    <property type="molecule type" value="Genomic_DNA"/>
</dbReference>
<dbReference type="Proteomes" id="UP000054771">
    <property type="component" value="Unassembled WGS sequence"/>
</dbReference>
<evidence type="ECO:0000313" key="4">
    <source>
        <dbReference type="Proteomes" id="UP000054771"/>
    </source>
</evidence>
<dbReference type="GO" id="GO:0008483">
    <property type="term" value="F:transaminase activity"/>
    <property type="evidence" value="ECO:0007669"/>
    <property type="project" value="TreeGrafter"/>
</dbReference>
<organism evidence="3 4">
    <name type="scientific">Aspergillus calidoustus</name>
    <dbReference type="NCBI Taxonomy" id="454130"/>
    <lineage>
        <taxon>Eukaryota</taxon>
        <taxon>Fungi</taxon>
        <taxon>Dikarya</taxon>
        <taxon>Ascomycota</taxon>
        <taxon>Pezizomycotina</taxon>
        <taxon>Eurotiomycetes</taxon>
        <taxon>Eurotiomycetidae</taxon>
        <taxon>Eurotiales</taxon>
        <taxon>Aspergillaceae</taxon>
        <taxon>Aspergillus</taxon>
        <taxon>Aspergillus subgen. Nidulantes</taxon>
    </lineage>
</organism>
<evidence type="ECO:0000256" key="1">
    <source>
        <dbReference type="ARBA" id="ARBA00022898"/>
    </source>
</evidence>
<dbReference type="GO" id="GO:0006520">
    <property type="term" value="P:amino acid metabolic process"/>
    <property type="evidence" value="ECO:0007669"/>
    <property type="project" value="TreeGrafter"/>
</dbReference>
<dbReference type="AlphaFoldDB" id="A0A0U5GRR9"/>
<dbReference type="CDD" id="cd00609">
    <property type="entry name" value="AAT_like"/>
    <property type="match status" value="1"/>
</dbReference>
<protein>
    <recommendedName>
        <fullName evidence="2">Aminotransferase class I/classII large domain-containing protein</fullName>
    </recommendedName>
</protein>
<reference evidence="4" key="1">
    <citation type="journal article" date="2016" name="Genome Announc.">
        <title>Draft genome sequences of fungus Aspergillus calidoustus.</title>
        <authorList>
            <person name="Horn F."/>
            <person name="Linde J."/>
            <person name="Mattern D.J."/>
            <person name="Walther G."/>
            <person name="Guthke R."/>
            <person name="Scherlach K."/>
            <person name="Martin K."/>
            <person name="Brakhage A.A."/>
            <person name="Petzke L."/>
            <person name="Valiante V."/>
        </authorList>
    </citation>
    <scope>NUCLEOTIDE SEQUENCE [LARGE SCALE GENOMIC DNA]</scope>
    <source>
        <strain evidence="4">SF006504</strain>
    </source>
</reference>
<dbReference type="PRINTS" id="PR00753">
    <property type="entry name" value="ACCSYNTHASE"/>
</dbReference>
<evidence type="ECO:0000313" key="3">
    <source>
        <dbReference type="EMBL" id="CEN60720.1"/>
    </source>
</evidence>
<dbReference type="InterPro" id="IPR015421">
    <property type="entry name" value="PyrdxlP-dep_Trfase_major"/>
</dbReference>
<dbReference type="InterPro" id="IPR050478">
    <property type="entry name" value="Ethylene_sulfur-biosynth"/>
</dbReference>
<dbReference type="SUPFAM" id="SSF53383">
    <property type="entry name" value="PLP-dependent transferases"/>
    <property type="match status" value="1"/>
</dbReference>
<dbReference type="PANTHER" id="PTHR43795">
    <property type="entry name" value="BIFUNCTIONAL ASPARTATE AMINOTRANSFERASE AND GLUTAMATE/ASPARTATE-PREPHENATE AMINOTRANSFERASE-RELATED"/>
    <property type="match status" value="1"/>
</dbReference>
<dbReference type="Pfam" id="PF00155">
    <property type="entry name" value="Aminotran_1_2"/>
    <property type="match status" value="1"/>
</dbReference>
<feature type="domain" description="Aminotransferase class I/classII large" evidence="2">
    <location>
        <begin position="105"/>
        <end position="330"/>
    </location>
</feature>
<proteinExistence type="predicted"/>
<dbReference type="InterPro" id="IPR004839">
    <property type="entry name" value="Aminotransferase_I/II_large"/>
</dbReference>
<accession>A0A0U5GRR9</accession>
<name>A0A0U5GRR9_ASPCI</name>
<sequence length="332" mass="36625">MIGPTLQHLRSGTTKGVEDVGDVEISRGASQDDSHISSRIPWNRANTVTVYTRLSSTLQDFSFSRAMQNKISFRGLTLESRKPVFFDVLNNLWDPESNPDGIVNIGLAENGLMQAEMRSFINAQPGADNHALTYGDGFTGSKKLKAAMCHFLNRHFQPYVPLNPSHMCITSGASNALENCAWALCDPGDYVLVGRPYWTTFQSIFGNRAGVNILEVAMGAVDPMSVDAVARFEEAAEQARREDKRVKAILLCSPNNPLGRCYPEDALKGYMRLCQKLGIHLISDELYGLSVWENPDSNDPTQFRSVLSIDSQKLVDPQLVHAVWGMSKASGP</sequence>
<keyword evidence="4" id="KW-1185">Reference proteome</keyword>
<evidence type="ECO:0000259" key="2">
    <source>
        <dbReference type="Pfam" id="PF00155"/>
    </source>
</evidence>
<keyword evidence="1" id="KW-0663">Pyridoxal phosphate</keyword>
<dbReference type="OrthoDB" id="7042322at2759"/>
<gene>
    <name evidence="3" type="ORF">ASPCAL03154</name>
</gene>
<dbReference type="PANTHER" id="PTHR43795:SF63">
    <property type="entry name" value="PUTATIVE (AFU_ORTHOLOGUE AFUA_4G00630)-RELATED"/>
    <property type="match status" value="1"/>
</dbReference>
<dbReference type="GO" id="GO:0030170">
    <property type="term" value="F:pyridoxal phosphate binding"/>
    <property type="evidence" value="ECO:0007669"/>
    <property type="project" value="InterPro"/>
</dbReference>
<dbReference type="InterPro" id="IPR015424">
    <property type="entry name" value="PyrdxlP-dep_Trfase"/>
</dbReference>
<dbReference type="Gene3D" id="3.40.640.10">
    <property type="entry name" value="Type I PLP-dependent aspartate aminotransferase-like (Major domain)"/>
    <property type="match status" value="1"/>
</dbReference>